<proteinExistence type="inferred from homology"/>
<dbReference type="Gene3D" id="2.10.109.10">
    <property type="entry name" value="Umud Fragment, subunit A"/>
    <property type="match status" value="1"/>
</dbReference>
<comment type="catalytic activity">
    <reaction evidence="3">
        <text>Cleavage of hydrophobic, N-terminal signal or leader sequences from secreted and periplasmic proteins.</text>
        <dbReference type="EC" id="3.4.21.89"/>
    </reaction>
</comment>
<dbReference type="PANTHER" id="PTHR43390:SF1">
    <property type="entry name" value="CHLOROPLAST PROCESSING PEPTIDASE"/>
    <property type="match status" value="1"/>
</dbReference>
<comment type="similarity">
    <text evidence="1 3">Belongs to the peptidase S26 family.</text>
</comment>
<keyword evidence="6" id="KW-1185">Reference proteome</keyword>
<feature type="domain" description="Peptidase S26" evidence="4">
    <location>
        <begin position="20"/>
        <end position="235"/>
    </location>
</feature>
<dbReference type="RefSeq" id="WP_425564879.1">
    <property type="nucleotide sequence ID" value="NZ_BAAAZD010000002.1"/>
</dbReference>
<dbReference type="PRINTS" id="PR00727">
    <property type="entry name" value="LEADERPTASE"/>
</dbReference>
<reference evidence="6" key="1">
    <citation type="journal article" date="2019" name="Int. J. Syst. Evol. Microbiol.">
        <title>The Global Catalogue of Microorganisms (GCM) 10K type strain sequencing project: providing services to taxonomists for standard genome sequencing and annotation.</title>
        <authorList>
            <consortium name="The Broad Institute Genomics Platform"/>
            <consortium name="The Broad Institute Genome Sequencing Center for Infectious Disease"/>
            <person name="Wu L."/>
            <person name="Ma J."/>
        </authorList>
    </citation>
    <scope>NUCLEOTIDE SEQUENCE [LARGE SCALE GENOMIC DNA]</scope>
    <source>
        <strain evidence="6">JCM 16603</strain>
    </source>
</reference>
<dbReference type="PANTHER" id="PTHR43390">
    <property type="entry name" value="SIGNAL PEPTIDASE I"/>
    <property type="match status" value="1"/>
</dbReference>
<dbReference type="InterPro" id="IPR019533">
    <property type="entry name" value="Peptidase_S26"/>
</dbReference>
<organism evidence="5 6">
    <name type="scientific">Sphingomonas humi</name>
    <dbReference type="NCBI Taxonomy" id="335630"/>
    <lineage>
        <taxon>Bacteria</taxon>
        <taxon>Pseudomonadati</taxon>
        <taxon>Pseudomonadota</taxon>
        <taxon>Alphaproteobacteria</taxon>
        <taxon>Sphingomonadales</taxon>
        <taxon>Sphingomonadaceae</taxon>
        <taxon>Sphingomonas</taxon>
    </lineage>
</organism>
<keyword evidence="3" id="KW-0645">Protease</keyword>
<evidence type="ECO:0000313" key="6">
    <source>
        <dbReference type="Proteomes" id="UP001501310"/>
    </source>
</evidence>
<dbReference type="Pfam" id="PF10502">
    <property type="entry name" value="Peptidase_S26"/>
    <property type="match status" value="1"/>
</dbReference>
<dbReference type="EMBL" id="BAAAZD010000002">
    <property type="protein sequence ID" value="GAA4005253.1"/>
    <property type="molecule type" value="Genomic_DNA"/>
</dbReference>
<dbReference type="InterPro" id="IPR000223">
    <property type="entry name" value="Pept_S26A_signal_pept_1"/>
</dbReference>
<evidence type="ECO:0000256" key="2">
    <source>
        <dbReference type="ARBA" id="ARBA00019232"/>
    </source>
</evidence>
<comment type="subcellular location">
    <subcellularLocation>
        <location evidence="3">Membrane</location>
        <topology evidence="3">Single-pass type II membrane protein</topology>
    </subcellularLocation>
</comment>
<gene>
    <name evidence="5" type="primary">lepB_2</name>
    <name evidence="5" type="ORF">GCM10022211_16900</name>
</gene>
<sequence>MAHSRDKMTNGEGGGLLRGLLMILVFAWVLRSLIAAPFSIPSGSMLPGLYIGDYLLVSKWPYGYSRASFLFGFPPISGRLFATLPERGDVVVFRGPQGNDVIKRVIGLPGDTVGTSGGRVVLNGKTLPQQPVGDLPVRISANTPCRAVVPKEANGQCLYAAYRETLPNGRKYVVLDQVDNPVVDDFAAVRVPDGHVFLMGDNRDDSADSRIAPEAGGMGFIPIESLIGRAAYTFWSTDGSSSWLLPWTWFSAARWDRIGMAH</sequence>
<evidence type="ECO:0000313" key="5">
    <source>
        <dbReference type="EMBL" id="GAA4005253.1"/>
    </source>
</evidence>
<dbReference type="EC" id="3.4.21.89" evidence="3"/>
<keyword evidence="3" id="KW-0378">Hydrolase</keyword>
<dbReference type="SUPFAM" id="SSF51306">
    <property type="entry name" value="LexA/Signal peptidase"/>
    <property type="match status" value="1"/>
</dbReference>
<name>A0ABP7S190_9SPHN</name>
<dbReference type="InterPro" id="IPR036286">
    <property type="entry name" value="LexA/Signal_pep-like_sf"/>
</dbReference>
<dbReference type="CDD" id="cd06530">
    <property type="entry name" value="S26_SPase_I"/>
    <property type="match status" value="1"/>
</dbReference>
<evidence type="ECO:0000256" key="3">
    <source>
        <dbReference type="RuleBase" id="RU362042"/>
    </source>
</evidence>
<protein>
    <recommendedName>
        <fullName evidence="2 3">Signal peptidase I</fullName>
        <ecNumber evidence="3">3.4.21.89</ecNumber>
    </recommendedName>
</protein>
<evidence type="ECO:0000259" key="4">
    <source>
        <dbReference type="Pfam" id="PF10502"/>
    </source>
</evidence>
<comment type="caution">
    <text evidence="5">The sequence shown here is derived from an EMBL/GenBank/DDBJ whole genome shotgun (WGS) entry which is preliminary data.</text>
</comment>
<accession>A0ABP7S190</accession>
<evidence type="ECO:0000256" key="1">
    <source>
        <dbReference type="ARBA" id="ARBA00009370"/>
    </source>
</evidence>
<dbReference type="NCBIfam" id="TIGR02227">
    <property type="entry name" value="sigpep_I_bact"/>
    <property type="match status" value="1"/>
</dbReference>
<dbReference type="Proteomes" id="UP001501310">
    <property type="component" value="Unassembled WGS sequence"/>
</dbReference>